<evidence type="ECO:0000256" key="1">
    <source>
        <dbReference type="SAM" id="MobiDB-lite"/>
    </source>
</evidence>
<protein>
    <submittedName>
        <fullName evidence="3">NADP-dependent oxidoreductase</fullName>
    </submittedName>
</protein>
<sequence>MKAARYHRFGDPDVLVVEEVERPVPGAGEVLIQVAAAAFNPVDSHIRQGALQAFFPVVLPHTPCIDVSGTVAELGDGVSLDRVAVGDEIVAYLPLDRPGAAAEYIVVPAELLVSAPTTVPLADAAALPSSGLTAVQTLFEHGGLQAGQRVLVTAAGGSVGGLTTQLAVAAGAVVVASASPRHADRLRAQGAREVVGRTDDLAPDAIEPVDLIVNLAPVPTPELAVFLRPGGTIISVTTPAADDPERGTRGARINAHPDSAQLARLVADLDAGRISLDIGDRVPLADIARAHRGETRGKTLLIPSESPSSKAVKS</sequence>
<dbReference type="InterPro" id="IPR020843">
    <property type="entry name" value="ER"/>
</dbReference>
<comment type="caution">
    <text evidence="3">The sequence shown here is derived from an EMBL/GenBank/DDBJ whole genome shotgun (WGS) entry which is preliminary data.</text>
</comment>
<dbReference type="CDD" id="cd05289">
    <property type="entry name" value="MDR_like_2"/>
    <property type="match status" value="1"/>
</dbReference>
<dbReference type="InterPro" id="IPR013154">
    <property type="entry name" value="ADH-like_N"/>
</dbReference>
<dbReference type="PANTHER" id="PTHR44013:SF1">
    <property type="entry name" value="ZINC-TYPE ALCOHOL DEHYDROGENASE-LIKE PROTEIN C16A3.02C"/>
    <property type="match status" value="1"/>
</dbReference>
<feature type="compositionally biased region" description="Polar residues" evidence="1">
    <location>
        <begin position="305"/>
        <end position="314"/>
    </location>
</feature>
<proteinExistence type="predicted"/>
<dbReference type="SUPFAM" id="SSF51735">
    <property type="entry name" value="NAD(P)-binding Rossmann-fold domains"/>
    <property type="match status" value="1"/>
</dbReference>
<dbReference type="InterPro" id="IPR052733">
    <property type="entry name" value="Chloroplast_QOR"/>
</dbReference>
<keyword evidence="4" id="KW-1185">Reference proteome</keyword>
<gene>
    <name evidence="3" type="ORF">GCM10010439_40230</name>
</gene>
<dbReference type="Gene3D" id="3.90.180.10">
    <property type="entry name" value="Medium-chain alcohol dehydrogenases, catalytic domain"/>
    <property type="match status" value="1"/>
</dbReference>
<dbReference type="EMBL" id="BAAATZ010000015">
    <property type="protein sequence ID" value="GAA2729524.1"/>
    <property type="molecule type" value="Genomic_DNA"/>
</dbReference>
<evidence type="ECO:0000313" key="3">
    <source>
        <dbReference type="EMBL" id="GAA2729524.1"/>
    </source>
</evidence>
<evidence type="ECO:0000313" key="4">
    <source>
        <dbReference type="Proteomes" id="UP001501842"/>
    </source>
</evidence>
<dbReference type="SMART" id="SM00829">
    <property type="entry name" value="PKS_ER"/>
    <property type="match status" value="1"/>
</dbReference>
<dbReference type="Proteomes" id="UP001501842">
    <property type="component" value="Unassembled WGS sequence"/>
</dbReference>
<reference evidence="3 4" key="1">
    <citation type="journal article" date="2019" name="Int. J. Syst. Evol. Microbiol.">
        <title>The Global Catalogue of Microorganisms (GCM) 10K type strain sequencing project: providing services to taxonomists for standard genome sequencing and annotation.</title>
        <authorList>
            <consortium name="The Broad Institute Genomics Platform"/>
            <consortium name="The Broad Institute Genome Sequencing Center for Infectious Disease"/>
            <person name="Wu L."/>
            <person name="Ma J."/>
        </authorList>
    </citation>
    <scope>NUCLEOTIDE SEQUENCE [LARGE SCALE GENOMIC DNA]</scope>
    <source>
        <strain evidence="3 4">JCM 8201</strain>
    </source>
</reference>
<dbReference type="Gene3D" id="3.40.50.720">
    <property type="entry name" value="NAD(P)-binding Rossmann-like Domain"/>
    <property type="match status" value="1"/>
</dbReference>
<dbReference type="Pfam" id="PF08240">
    <property type="entry name" value="ADH_N"/>
    <property type="match status" value="1"/>
</dbReference>
<dbReference type="InterPro" id="IPR011032">
    <property type="entry name" value="GroES-like_sf"/>
</dbReference>
<dbReference type="SUPFAM" id="SSF50129">
    <property type="entry name" value="GroES-like"/>
    <property type="match status" value="1"/>
</dbReference>
<feature type="region of interest" description="Disordered" evidence="1">
    <location>
        <begin position="295"/>
        <end position="314"/>
    </location>
</feature>
<name>A0ABN3UCP9_9ACTN</name>
<dbReference type="Pfam" id="PF13602">
    <property type="entry name" value="ADH_zinc_N_2"/>
    <property type="match status" value="1"/>
</dbReference>
<dbReference type="RefSeq" id="WP_344452074.1">
    <property type="nucleotide sequence ID" value="NZ_BAAATZ010000015.1"/>
</dbReference>
<organism evidence="3 4">
    <name type="scientific">Actinocorallia aurantiaca</name>
    <dbReference type="NCBI Taxonomy" id="46204"/>
    <lineage>
        <taxon>Bacteria</taxon>
        <taxon>Bacillati</taxon>
        <taxon>Actinomycetota</taxon>
        <taxon>Actinomycetes</taxon>
        <taxon>Streptosporangiales</taxon>
        <taxon>Thermomonosporaceae</taxon>
        <taxon>Actinocorallia</taxon>
    </lineage>
</organism>
<dbReference type="InterPro" id="IPR036291">
    <property type="entry name" value="NAD(P)-bd_dom_sf"/>
</dbReference>
<feature type="domain" description="Enoyl reductase (ER)" evidence="2">
    <location>
        <begin position="10"/>
        <end position="301"/>
    </location>
</feature>
<accession>A0ABN3UCP9</accession>
<evidence type="ECO:0000259" key="2">
    <source>
        <dbReference type="SMART" id="SM00829"/>
    </source>
</evidence>
<dbReference type="PANTHER" id="PTHR44013">
    <property type="entry name" value="ZINC-TYPE ALCOHOL DEHYDROGENASE-LIKE PROTEIN C16A3.02C"/>
    <property type="match status" value="1"/>
</dbReference>